<dbReference type="CDD" id="cd22160">
    <property type="entry name" value="F-box_AtFBL13-like"/>
    <property type="match status" value="1"/>
</dbReference>
<sequence>MDAPPPSRSRKKRRFERVHDQELPPGDSSAGLDLINVLPDAVLCTIISLLPTKEGARTQAVARRWRPLWRSAPLNLVADSTLPLEERKRVIVISKILAEHPGPALLFKLPNVRRRDHDKIDGWLRSQALTDLQMLYLGLRHRGHIGDDIHRLHLLLPAALRFAPTLRVATFCCCHFPDLSAHSLNFPHLKQLTISQGTISGDAVQNMLSGCLSLESLYLQGNVGLTRLCISSPTLRSIGFSAYRSGRACGLTFYKSWSSRTLLALRGCCHSGHVLVRGLSG</sequence>
<dbReference type="PANTHER" id="PTHR32141">
    <property type="match status" value="1"/>
</dbReference>
<feature type="region of interest" description="Disordered" evidence="1">
    <location>
        <begin position="1"/>
        <end position="27"/>
    </location>
</feature>
<dbReference type="InterPro" id="IPR032675">
    <property type="entry name" value="LRR_dom_sf"/>
</dbReference>
<dbReference type="AlphaFoldDB" id="A0A8R7TBM5"/>
<dbReference type="Proteomes" id="UP000015106">
    <property type="component" value="Chromosome 1"/>
</dbReference>
<dbReference type="Gene3D" id="1.20.1280.50">
    <property type="match status" value="1"/>
</dbReference>
<dbReference type="EnsemblPlants" id="TuG1812G0100004844.01.T01">
    <property type="protein sequence ID" value="TuG1812G0100004844.01.T01"/>
    <property type="gene ID" value="TuG1812G0100004844.01"/>
</dbReference>
<reference evidence="3" key="3">
    <citation type="submission" date="2022-06" db="UniProtKB">
        <authorList>
            <consortium name="EnsemblPlants"/>
        </authorList>
    </citation>
    <scope>IDENTIFICATION</scope>
</reference>
<dbReference type="InterPro" id="IPR055302">
    <property type="entry name" value="F-box_dom-containing"/>
</dbReference>
<evidence type="ECO:0000313" key="4">
    <source>
        <dbReference type="Proteomes" id="UP000015106"/>
    </source>
</evidence>
<dbReference type="InterPro" id="IPR055411">
    <property type="entry name" value="LRR_FXL15/At3g58940/PEG3-like"/>
</dbReference>
<reference evidence="3" key="2">
    <citation type="submission" date="2018-03" db="EMBL/GenBank/DDBJ databases">
        <title>The Triticum urartu genome reveals the dynamic nature of wheat genome evolution.</title>
        <authorList>
            <person name="Ling H."/>
            <person name="Ma B."/>
            <person name="Shi X."/>
            <person name="Liu H."/>
            <person name="Dong L."/>
            <person name="Sun H."/>
            <person name="Cao Y."/>
            <person name="Gao Q."/>
            <person name="Zheng S."/>
            <person name="Li Y."/>
            <person name="Yu Y."/>
            <person name="Du H."/>
            <person name="Qi M."/>
            <person name="Li Y."/>
            <person name="Yu H."/>
            <person name="Cui Y."/>
            <person name="Wang N."/>
            <person name="Chen C."/>
            <person name="Wu H."/>
            <person name="Zhao Y."/>
            <person name="Zhang J."/>
            <person name="Li Y."/>
            <person name="Zhou W."/>
            <person name="Zhang B."/>
            <person name="Hu W."/>
            <person name="Eijk M."/>
            <person name="Tang J."/>
            <person name="Witsenboer H."/>
            <person name="Zhao S."/>
            <person name="Li Z."/>
            <person name="Zhang A."/>
            <person name="Wang D."/>
            <person name="Liang C."/>
        </authorList>
    </citation>
    <scope>NUCLEOTIDE SEQUENCE [LARGE SCALE GENOMIC DNA]</scope>
    <source>
        <strain evidence="3">cv. G1812</strain>
    </source>
</reference>
<dbReference type="PANTHER" id="PTHR32141:SF182">
    <property type="entry name" value="F-BOX DOMAIN-CONTAINING PROTEIN"/>
    <property type="match status" value="1"/>
</dbReference>
<dbReference type="SUPFAM" id="SSF52047">
    <property type="entry name" value="RNI-like"/>
    <property type="match status" value="1"/>
</dbReference>
<evidence type="ECO:0000256" key="1">
    <source>
        <dbReference type="SAM" id="MobiDB-lite"/>
    </source>
</evidence>
<name>A0A8R7TBM5_TRIUA</name>
<dbReference type="Gene3D" id="3.80.10.10">
    <property type="entry name" value="Ribonuclease Inhibitor"/>
    <property type="match status" value="1"/>
</dbReference>
<organism evidence="3 4">
    <name type="scientific">Triticum urartu</name>
    <name type="common">Red wild einkorn</name>
    <name type="synonym">Crithodium urartu</name>
    <dbReference type="NCBI Taxonomy" id="4572"/>
    <lineage>
        <taxon>Eukaryota</taxon>
        <taxon>Viridiplantae</taxon>
        <taxon>Streptophyta</taxon>
        <taxon>Embryophyta</taxon>
        <taxon>Tracheophyta</taxon>
        <taxon>Spermatophyta</taxon>
        <taxon>Magnoliopsida</taxon>
        <taxon>Liliopsida</taxon>
        <taxon>Poales</taxon>
        <taxon>Poaceae</taxon>
        <taxon>BOP clade</taxon>
        <taxon>Pooideae</taxon>
        <taxon>Triticodae</taxon>
        <taxon>Triticeae</taxon>
        <taxon>Triticinae</taxon>
        <taxon>Triticum</taxon>
    </lineage>
</organism>
<accession>A0A8R7TBM5</accession>
<dbReference type="InterPro" id="IPR053781">
    <property type="entry name" value="F-box_AtFBL13-like"/>
</dbReference>
<feature type="domain" description="F-box/LRR-repeat protein 15/At3g58940/PEG3-like LRR" evidence="2">
    <location>
        <begin position="120"/>
        <end position="243"/>
    </location>
</feature>
<evidence type="ECO:0000259" key="2">
    <source>
        <dbReference type="Pfam" id="PF24758"/>
    </source>
</evidence>
<proteinExistence type="predicted"/>
<reference evidence="4" key="1">
    <citation type="journal article" date="2013" name="Nature">
        <title>Draft genome of the wheat A-genome progenitor Triticum urartu.</title>
        <authorList>
            <person name="Ling H.Q."/>
            <person name="Zhao S."/>
            <person name="Liu D."/>
            <person name="Wang J."/>
            <person name="Sun H."/>
            <person name="Zhang C."/>
            <person name="Fan H."/>
            <person name="Li D."/>
            <person name="Dong L."/>
            <person name="Tao Y."/>
            <person name="Gao C."/>
            <person name="Wu H."/>
            <person name="Li Y."/>
            <person name="Cui Y."/>
            <person name="Guo X."/>
            <person name="Zheng S."/>
            <person name="Wang B."/>
            <person name="Yu K."/>
            <person name="Liang Q."/>
            <person name="Yang W."/>
            <person name="Lou X."/>
            <person name="Chen J."/>
            <person name="Feng M."/>
            <person name="Jian J."/>
            <person name="Zhang X."/>
            <person name="Luo G."/>
            <person name="Jiang Y."/>
            <person name="Liu J."/>
            <person name="Wang Z."/>
            <person name="Sha Y."/>
            <person name="Zhang B."/>
            <person name="Wu H."/>
            <person name="Tang D."/>
            <person name="Shen Q."/>
            <person name="Xue P."/>
            <person name="Zou S."/>
            <person name="Wang X."/>
            <person name="Liu X."/>
            <person name="Wang F."/>
            <person name="Yang Y."/>
            <person name="An X."/>
            <person name="Dong Z."/>
            <person name="Zhang K."/>
            <person name="Zhang X."/>
            <person name="Luo M.C."/>
            <person name="Dvorak J."/>
            <person name="Tong Y."/>
            <person name="Wang J."/>
            <person name="Yang H."/>
            <person name="Li Z."/>
            <person name="Wang D."/>
            <person name="Zhang A."/>
            <person name="Wang J."/>
        </authorList>
    </citation>
    <scope>NUCLEOTIDE SEQUENCE</scope>
    <source>
        <strain evidence="4">cv. G1812</strain>
    </source>
</reference>
<protein>
    <recommendedName>
        <fullName evidence="2">F-box/LRR-repeat protein 15/At3g58940/PEG3-like LRR domain-containing protein</fullName>
    </recommendedName>
</protein>
<evidence type="ECO:0000313" key="3">
    <source>
        <dbReference type="EnsemblPlants" id="TuG1812G0100004844.01.T01"/>
    </source>
</evidence>
<dbReference type="Gramene" id="TuG1812G0100004844.01.T01">
    <property type="protein sequence ID" value="TuG1812G0100004844.01.T01"/>
    <property type="gene ID" value="TuG1812G0100004844.01"/>
</dbReference>
<dbReference type="Pfam" id="PF24758">
    <property type="entry name" value="LRR_At5g56370"/>
    <property type="match status" value="1"/>
</dbReference>
<dbReference type="InterPro" id="IPR036047">
    <property type="entry name" value="F-box-like_dom_sf"/>
</dbReference>
<keyword evidence="4" id="KW-1185">Reference proteome</keyword>
<dbReference type="SUPFAM" id="SSF81383">
    <property type="entry name" value="F-box domain"/>
    <property type="match status" value="1"/>
</dbReference>